<organism evidence="2 3">
    <name type="scientific">Agitococcus lubricus</name>
    <dbReference type="NCBI Taxonomy" id="1077255"/>
    <lineage>
        <taxon>Bacteria</taxon>
        <taxon>Pseudomonadati</taxon>
        <taxon>Pseudomonadota</taxon>
        <taxon>Gammaproteobacteria</taxon>
        <taxon>Moraxellales</taxon>
        <taxon>Moraxellaceae</taxon>
        <taxon>Agitococcus</taxon>
    </lineage>
</organism>
<dbReference type="InterPro" id="IPR029016">
    <property type="entry name" value="GAF-like_dom_sf"/>
</dbReference>
<sequence length="535" mass="59970">MAQVELDKDIFWRLIEISTALSSERNTARLFEKILDAAQDFTGADGGTLYLLKEKHNKQVLEFEILRNNSLNLTLGGTSGRPIPFAPLPLYRDDGTPNHNNIATHTALTRKMENIADAYCAKHLDFSGTKAFDARANYRSQSFLTVPLCNHADEVIGVLQLVNARDAQTGQTISFSPQIEPIVAALASSAAIALENQILLQDHKNLLDAFVQVIAQAIDAKSSHTSAHCQRVPALTELIAKAACATQEGPLKDFDLDESDWYELRVASWLHDCGKLATPDYLLDKATKLHLLHDGIDTVKARFAALMAQTETAYVKKMLAMPLAQAELAQELAQTLEALAQDCAFIEIANKGGEFMSPEAKARIHAIAEQYWQDTKGQRQPLLTPEEVSFLCIERGTISFDERQKINDHMTVTIQMLESLPFPKNLKRVPEYAGGHHEKMDGTGFPKGLRREQMSWPARMMAIADIFEALTASERPYKPAMKISQALSILQRMRNQNHIDGDLYHLFLEAKVWYTYAKTFLKPEQLDVEDYQPYL</sequence>
<dbReference type="PROSITE" id="PS51832">
    <property type="entry name" value="HD_GYP"/>
    <property type="match status" value="1"/>
</dbReference>
<dbReference type="InterPro" id="IPR003018">
    <property type="entry name" value="GAF"/>
</dbReference>
<dbReference type="AlphaFoldDB" id="A0A2T5IWB1"/>
<comment type="caution">
    <text evidence="2">The sequence shown here is derived from an EMBL/GenBank/DDBJ whole genome shotgun (WGS) entry which is preliminary data.</text>
</comment>
<dbReference type="Pfam" id="PF01590">
    <property type="entry name" value="GAF"/>
    <property type="match status" value="1"/>
</dbReference>
<dbReference type="Gene3D" id="3.30.450.40">
    <property type="match status" value="1"/>
</dbReference>
<accession>A0A2T5IWB1</accession>
<dbReference type="Proteomes" id="UP000244223">
    <property type="component" value="Unassembled WGS sequence"/>
</dbReference>
<dbReference type="GO" id="GO:0008081">
    <property type="term" value="F:phosphoric diester hydrolase activity"/>
    <property type="evidence" value="ECO:0007669"/>
    <property type="project" value="UniProtKB-ARBA"/>
</dbReference>
<dbReference type="PANTHER" id="PTHR43155">
    <property type="entry name" value="CYCLIC DI-GMP PHOSPHODIESTERASE PA4108-RELATED"/>
    <property type="match status" value="1"/>
</dbReference>
<gene>
    <name evidence="2" type="ORF">C8N29_11429</name>
</gene>
<name>A0A2T5IWB1_9GAMM</name>
<dbReference type="SUPFAM" id="SSF109604">
    <property type="entry name" value="HD-domain/PDEase-like"/>
    <property type="match status" value="1"/>
</dbReference>
<proteinExistence type="predicted"/>
<keyword evidence="3" id="KW-1185">Reference proteome</keyword>
<dbReference type="SMART" id="SM00065">
    <property type="entry name" value="GAF"/>
    <property type="match status" value="1"/>
</dbReference>
<evidence type="ECO:0000313" key="3">
    <source>
        <dbReference type="Proteomes" id="UP000244223"/>
    </source>
</evidence>
<dbReference type="OrthoDB" id="9759601at2"/>
<reference evidence="2 3" key="1">
    <citation type="submission" date="2018-04" db="EMBL/GenBank/DDBJ databases">
        <title>Genomic Encyclopedia of Archaeal and Bacterial Type Strains, Phase II (KMG-II): from individual species to whole genera.</title>
        <authorList>
            <person name="Goeker M."/>
        </authorList>
    </citation>
    <scope>NUCLEOTIDE SEQUENCE [LARGE SCALE GENOMIC DNA]</scope>
    <source>
        <strain evidence="2 3">DSM 5822</strain>
    </source>
</reference>
<dbReference type="InterPro" id="IPR003607">
    <property type="entry name" value="HD/PDEase_dom"/>
</dbReference>
<protein>
    <submittedName>
        <fullName evidence="2">HD-GYP domain-containing protein (C-di-GMP phosphodiesterase class II)</fullName>
    </submittedName>
</protein>
<dbReference type="CDD" id="cd00077">
    <property type="entry name" value="HDc"/>
    <property type="match status" value="2"/>
</dbReference>
<evidence type="ECO:0000259" key="1">
    <source>
        <dbReference type="PROSITE" id="PS51832"/>
    </source>
</evidence>
<dbReference type="Pfam" id="PF13487">
    <property type="entry name" value="HD_5"/>
    <property type="match status" value="1"/>
</dbReference>
<dbReference type="PANTHER" id="PTHR43155:SF2">
    <property type="entry name" value="CYCLIC DI-GMP PHOSPHODIESTERASE PA4108"/>
    <property type="match status" value="1"/>
</dbReference>
<dbReference type="InterPro" id="IPR037522">
    <property type="entry name" value="HD_GYP_dom"/>
</dbReference>
<dbReference type="Gene3D" id="1.10.3210.10">
    <property type="entry name" value="Hypothetical protein af1432"/>
    <property type="match status" value="2"/>
</dbReference>
<dbReference type="SUPFAM" id="SSF55781">
    <property type="entry name" value="GAF domain-like"/>
    <property type="match status" value="1"/>
</dbReference>
<dbReference type="RefSeq" id="WP_107866473.1">
    <property type="nucleotide sequence ID" value="NZ_QAON01000014.1"/>
</dbReference>
<evidence type="ECO:0000313" key="2">
    <source>
        <dbReference type="EMBL" id="PTQ88170.1"/>
    </source>
</evidence>
<feature type="domain" description="HD-GYP" evidence="1">
    <location>
        <begin position="203"/>
        <end position="523"/>
    </location>
</feature>
<dbReference type="EMBL" id="QAON01000014">
    <property type="protein sequence ID" value="PTQ88170.1"/>
    <property type="molecule type" value="Genomic_DNA"/>
</dbReference>